<feature type="compositionally biased region" description="Gly residues" evidence="1">
    <location>
        <begin position="1"/>
        <end position="10"/>
    </location>
</feature>
<proteinExistence type="predicted"/>
<dbReference type="AlphaFoldDB" id="A0A2P5BK24"/>
<comment type="caution">
    <text evidence="2">The sequence shown here is derived from an EMBL/GenBank/DDBJ whole genome shotgun (WGS) entry which is preliminary data.</text>
</comment>
<sequence>SCGAGRGAGGDTVSRDEGSEQGGVVGAFLFLLLEEEAPKSAFFLGFLFELAGLEERAGGSGNAAPFGIRPQATKFFDVPKIFQLNCSTGSSLIAQTLAS</sequence>
<dbReference type="Proteomes" id="UP000237105">
    <property type="component" value="Unassembled WGS sequence"/>
</dbReference>
<evidence type="ECO:0000256" key="1">
    <source>
        <dbReference type="SAM" id="MobiDB-lite"/>
    </source>
</evidence>
<organism evidence="2 3">
    <name type="scientific">Parasponia andersonii</name>
    <name type="common">Sponia andersonii</name>
    <dbReference type="NCBI Taxonomy" id="3476"/>
    <lineage>
        <taxon>Eukaryota</taxon>
        <taxon>Viridiplantae</taxon>
        <taxon>Streptophyta</taxon>
        <taxon>Embryophyta</taxon>
        <taxon>Tracheophyta</taxon>
        <taxon>Spermatophyta</taxon>
        <taxon>Magnoliopsida</taxon>
        <taxon>eudicotyledons</taxon>
        <taxon>Gunneridae</taxon>
        <taxon>Pentapetalae</taxon>
        <taxon>rosids</taxon>
        <taxon>fabids</taxon>
        <taxon>Rosales</taxon>
        <taxon>Cannabaceae</taxon>
        <taxon>Parasponia</taxon>
    </lineage>
</organism>
<reference evidence="3" key="1">
    <citation type="submission" date="2016-06" db="EMBL/GenBank/DDBJ databases">
        <title>Parallel loss of symbiosis genes in relatives of nitrogen-fixing non-legume Parasponia.</title>
        <authorList>
            <person name="Van Velzen R."/>
            <person name="Holmer R."/>
            <person name="Bu F."/>
            <person name="Rutten L."/>
            <person name="Van Zeijl A."/>
            <person name="Liu W."/>
            <person name="Santuari L."/>
            <person name="Cao Q."/>
            <person name="Sharma T."/>
            <person name="Shen D."/>
            <person name="Roswanjaya Y."/>
            <person name="Wardhani T."/>
            <person name="Kalhor M.S."/>
            <person name="Jansen J."/>
            <person name="Van den Hoogen J."/>
            <person name="Gungor B."/>
            <person name="Hartog M."/>
            <person name="Hontelez J."/>
            <person name="Verver J."/>
            <person name="Yang W.-C."/>
            <person name="Schijlen E."/>
            <person name="Repin R."/>
            <person name="Schilthuizen M."/>
            <person name="Schranz E."/>
            <person name="Heidstra R."/>
            <person name="Miyata K."/>
            <person name="Fedorova E."/>
            <person name="Kohlen W."/>
            <person name="Bisseling T."/>
            <person name="Smit S."/>
            <person name="Geurts R."/>
        </authorList>
    </citation>
    <scope>NUCLEOTIDE SEQUENCE [LARGE SCALE GENOMIC DNA]</scope>
    <source>
        <strain evidence="3">cv. WU1-14</strain>
    </source>
</reference>
<keyword evidence="3" id="KW-1185">Reference proteome</keyword>
<feature type="region of interest" description="Disordered" evidence="1">
    <location>
        <begin position="1"/>
        <end position="20"/>
    </location>
</feature>
<dbReference type="EMBL" id="JXTB01000266">
    <property type="protein sequence ID" value="PON49145.1"/>
    <property type="molecule type" value="Genomic_DNA"/>
</dbReference>
<gene>
    <name evidence="2" type="ORF">PanWU01x14_232310</name>
</gene>
<protein>
    <submittedName>
        <fullName evidence="2">Uncharacterized protein</fullName>
    </submittedName>
</protein>
<accession>A0A2P5BK24</accession>
<name>A0A2P5BK24_PARAD</name>
<evidence type="ECO:0000313" key="2">
    <source>
        <dbReference type="EMBL" id="PON49145.1"/>
    </source>
</evidence>
<feature type="non-terminal residue" evidence="2">
    <location>
        <position position="1"/>
    </location>
</feature>
<evidence type="ECO:0000313" key="3">
    <source>
        <dbReference type="Proteomes" id="UP000237105"/>
    </source>
</evidence>